<evidence type="ECO:0000313" key="1">
    <source>
        <dbReference type="EMBL" id="PCH39874.1"/>
    </source>
</evidence>
<accession>A0A2H3JT44</accession>
<evidence type="ECO:0000313" key="2">
    <source>
        <dbReference type="Proteomes" id="UP000218811"/>
    </source>
</evidence>
<reference evidence="1 2" key="1">
    <citation type="journal article" date="2012" name="Science">
        <title>The Paleozoic origin of enzymatic lignin decomposition reconstructed from 31 fungal genomes.</title>
        <authorList>
            <person name="Floudas D."/>
            <person name="Binder M."/>
            <person name="Riley R."/>
            <person name="Barry K."/>
            <person name="Blanchette R.A."/>
            <person name="Henrissat B."/>
            <person name="Martinez A.T."/>
            <person name="Otillar R."/>
            <person name="Spatafora J.W."/>
            <person name="Yadav J.S."/>
            <person name="Aerts A."/>
            <person name="Benoit I."/>
            <person name="Boyd A."/>
            <person name="Carlson A."/>
            <person name="Copeland A."/>
            <person name="Coutinho P.M."/>
            <person name="de Vries R.P."/>
            <person name="Ferreira P."/>
            <person name="Findley K."/>
            <person name="Foster B."/>
            <person name="Gaskell J."/>
            <person name="Glotzer D."/>
            <person name="Gorecki P."/>
            <person name="Heitman J."/>
            <person name="Hesse C."/>
            <person name="Hori C."/>
            <person name="Igarashi K."/>
            <person name="Jurgens J.A."/>
            <person name="Kallen N."/>
            <person name="Kersten P."/>
            <person name="Kohler A."/>
            <person name="Kuees U."/>
            <person name="Kumar T.K.A."/>
            <person name="Kuo A."/>
            <person name="LaButti K."/>
            <person name="Larrondo L.F."/>
            <person name="Lindquist E."/>
            <person name="Ling A."/>
            <person name="Lombard V."/>
            <person name="Lucas S."/>
            <person name="Lundell T."/>
            <person name="Martin R."/>
            <person name="McLaughlin D.J."/>
            <person name="Morgenstern I."/>
            <person name="Morin E."/>
            <person name="Murat C."/>
            <person name="Nagy L.G."/>
            <person name="Nolan M."/>
            <person name="Ohm R.A."/>
            <person name="Patyshakuliyeva A."/>
            <person name="Rokas A."/>
            <person name="Ruiz-Duenas F.J."/>
            <person name="Sabat G."/>
            <person name="Salamov A."/>
            <person name="Samejima M."/>
            <person name="Schmutz J."/>
            <person name="Slot J.C."/>
            <person name="St John F."/>
            <person name="Stenlid J."/>
            <person name="Sun H."/>
            <person name="Sun S."/>
            <person name="Syed K."/>
            <person name="Tsang A."/>
            <person name="Wiebenga A."/>
            <person name="Young D."/>
            <person name="Pisabarro A."/>
            <person name="Eastwood D.C."/>
            <person name="Martin F."/>
            <person name="Cullen D."/>
            <person name="Grigoriev I.V."/>
            <person name="Hibbett D.S."/>
        </authorList>
    </citation>
    <scope>NUCLEOTIDE SEQUENCE [LARGE SCALE GENOMIC DNA]</scope>
    <source>
        <strain evidence="1 2">MD-104</strain>
    </source>
</reference>
<dbReference type="OrthoDB" id="3267861at2759"/>
<dbReference type="EMBL" id="KB468053">
    <property type="protein sequence ID" value="PCH39874.1"/>
    <property type="molecule type" value="Genomic_DNA"/>
</dbReference>
<name>A0A2H3JT44_WOLCO</name>
<gene>
    <name evidence="1" type="ORF">WOLCODRAFT_68313</name>
</gene>
<proteinExistence type="predicted"/>
<protein>
    <submittedName>
        <fullName evidence="1">Uncharacterized protein</fullName>
    </submittedName>
</protein>
<keyword evidence="2" id="KW-1185">Reference proteome</keyword>
<dbReference type="AlphaFoldDB" id="A0A2H3JT44"/>
<organism evidence="1 2">
    <name type="scientific">Wolfiporia cocos (strain MD-104)</name>
    <name type="common">Brown rot fungus</name>
    <dbReference type="NCBI Taxonomy" id="742152"/>
    <lineage>
        <taxon>Eukaryota</taxon>
        <taxon>Fungi</taxon>
        <taxon>Dikarya</taxon>
        <taxon>Basidiomycota</taxon>
        <taxon>Agaricomycotina</taxon>
        <taxon>Agaricomycetes</taxon>
        <taxon>Polyporales</taxon>
        <taxon>Phaeolaceae</taxon>
        <taxon>Wolfiporia</taxon>
    </lineage>
</organism>
<dbReference type="STRING" id="742152.A0A2H3JT44"/>
<sequence length="83" mass="9267">MTPVGPPGVRTVCLSRGIRWQNVFECTILEAIHCNMDIKFIGLGIATKTVLYCMTDYITKPQLKVHVVFTALELVGELSPQFL</sequence>
<dbReference type="Proteomes" id="UP000218811">
    <property type="component" value="Unassembled WGS sequence"/>
</dbReference>